<feature type="transmembrane region" description="Helical" evidence="11">
    <location>
        <begin position="12"/>
        <end position="29"/>
    </location>
</feature>
<protein>
    <submittedName>
        <fullName evidence="13">Peptide ABC transporter permease</fullName>
    </submittedName>
</protein>
<dbReference type="Proteomes" id="UP001320148">
    <property type="component" value="Chromosome"/>
</dbReference>
<keyword evidence="4" id="KW-0533">Nickel</keyword>
<dbReference type="Gene3D" id="1.10.3720.10">
    <property type="entry name" value="MetI-like"/>
    <property type="match status" value="1"/>
</dbReference>
<evidence type="ECO:0000256" key="10">
    <source>
        <dbReference type="ARBA" id="ARBA00024202"/>
    </source>
</evidence>
<feature type="transmembrane region" description="Helical" evidence="11">
    <location>
        <begin position="102"/>
        <end position="123"/>
    </location>
</feature>
<feature type="transmembrane region" description="Helical" evidence="11">
    <location>
        <begin position="274"/>
        <end position="300"/>
    </location>
</feature>
<dbReference type="InterPro" id="IPR050045">
    <property type="entry name" value="Opp2B"/>
</dbReference>
<evidence type="ECO:0000256" key="2">
    <source>
        <dbReference type="ARBA" id="ARBA00022448"/>
    </source>
</evidence>
<feature type="transmembrane region" description="Helical" evidence="11">
    <location>
        <begin position="228"/>
        <end position="254"/>
    </location>
</feature>
<evidence type="ECO:0000256" key="9">
    <source>
        <dbReference type="ARBA" id="ARBA00023136"/>
    </source>
</evidence>
<feature type="transmembrane region" description="Helical" evidence="11">
    <location>
        <begin position="170"/>
        <end position="189"/>
    </location>
</feature>
<evidence type="ECO:0000256" key="6">
    <source>
        <dbReference type="ARBA" id="ARBA00022989"/>
    </source>
</evidence>
<keyword evidence="2 11" id="KW-0813">Transport</keyword>
<dbReference type="CDD" id="cd06261">
    <property type="entry name" value="TM_PBP2"/>
    <property type="match status" value="1"/>
</dbReference>
<dbReference type="InterPro" id="IPR000515">
    <property type="entry name" value="MetI-like"/>
</dbReference>
<keyword evidence="3" id="KW-1003">Cell membrane</keyword>
<dbReference type="PROSITE" id="PS50928">
    <property type="entry name" value="ABC_TM1"/>
    <property type="match status" value="1"/>
</dbReference>
<evidence type="ECO:0000256" key="3">
    <source>
        <dbReference type="ARBA" id="ARBA00022475"/>
    </source>
</evidence>
<keyword evidence="6 11" id="KW-1133">Transmembrane helix</keyword>
<keyword evidence="5 11" id="KW-0812">Transmembrane</keyword>
<comment type="similarity">
    <text evidence="10">Belongs to the binding-protein-dependent transport system permease family. OppBC subfamily.</text>
</comment>
<evidence type="ECO:0000313" key="13">
    <source>
        <dbReference type="EMBL" id="BCS98047.1"/>
    </source>
</evidence>
<evidence type="ECO:0000259" key="12">
    <source>
        <dbReference type="PROSITE" id="PS50928"/>
    </source>
</evidence>
<dbReference type="SUPFAM" id="SSF161098">
    <property type="entry name" value="MetI-like"/>
    <property type="match status" value="1"/>
</dbReference>
<comment type="subcellular location">
    <subcellularLocation>
        <location evidence="1 11">Cell membrane</location>
        <topology evidence="1 11">Multi-pass membrane protein</topology>
    </subcellularLocation>
</comment>
<dbReference type="Pfam" id="PF19300">
    <property type="entry name" value="BPD_transp_1_N"/>
    <property type="match status" value="1"/>
</dbReference>
<dbReference type="InterPro" id="IPR035906">
    <property type="entry name" value="MetI-like_sf"/>
</dbReference>
<name>A0ABN6F9B4_9BACT</name>
<organism evidence="13 14">
    <name type="scientific">Desulfoluna limicola</name>
    <dbReference type="NCBI Taxonomy" id="2810562"/>
    <lineage>
        <taxon>Bacteria</taxon>
        <taxon>Pseudomonadati</taxon>
        <taxon>Thermodesulfobacteriota</taxon>
        <taxon>Desulfobacteria</taxon>
        <taxon>Desulfobacterales</taxon>
        <taxon>Desulfolunaceae</taxon>
        <taxon>Desulfoluna</taxon>
    </lineage>
</organism>
<dbReference type="PANTHER" id="PTHR43163:SF6">
    <property type="entry name" value="DIPEPTIDE TRANSPORT SYSTEM PERMEASE PROTEIN DPPB-RELATED"/>
    <property type="match status" value="1"/>
</dbReference>
<evidence type="ECO:0000256" key="11">
    <source>
        <dbReference type="RuleBase" id="RU363032"/>
    </source>
</evidence>
<dbReference type="InterPro" id="IPR045621">
    <property type="entry name" value="BPD_transp_1_N"/>
</dbReference>
<evidence type="ECO:0000256" key="5">
    <source>
        <dbReference type="ARBA" id="ARBA00022692"/>
    </source>
</evidence>
<keyword evidence="8" id="KW-0921">Nickel transport</keyword>
<evidence type="ECO:0000256" key="4">
    <source>
        <dbReference type="ARBA" id="ARBA00022596"/>
    </source>
</evidence>
<keyword evidence="14" id="KW-1185">Reference proteome</keyword>
<keyword evidence="9 11" id="KW-0472">Membrane</keyword>
<dbReference type="NCBIfam" id="NF045470">
    <property type="entry name" value="Opp2B"/>
    <property type="match status" value="1"/>
</dbReference>
<gene>
    <name evidence="13" type="ORF">DSLASN_36790</name>
</gene>
<feature type="domain" description="ABC transmembrane type-1" evidence="12">
    <location>
        <begin position="96"/>
        <end position="297"/>
    </location>
</feature>
<dbReference type="RefSeq" id="WP_236889453.1">
    <property type="nucleotide sequence ID" value="NZ_AP024488.1"/>
</dbReference>
<dbReference type="Pfam" id="PF00528">
    <property type="entry name" value="BPD_transp_1"/>
    <property type="match status" value="1"/>
</dbReference>
<reference evidence="13 14" key="1">
    <citation type="submission" date="2021-02" db="EMBL/GenBank/DDBJ databases">
        <title>Complete genome of Desulfoluna sp. strain ASN36.</title>
        <authorList>
            <person name="Takahashi A."/>
            <person name="Kojima H."/>
            <person name="Fukui M."/>
        </authorList>
    </citation>
    <scope>NUCLEOTIDE SEQUENCE [LARGE SCALE GENOMIC DNA]</scope>
    <source>
        <strain evidence="13 14">ASN36</strain>
    </source>
</reference>
<feature type="transmembrane region" description="Helical" evidence="11">
    <location>
        <begin position="135"/>
        <end position="158"/>
    </location>
</feature>
<dbReference type="PANTHER" id="PTHR43163">
    <property type="entry name" value="DIPEPTIDE TRANSPORT SYSTEM PERMEASE PROTEIN DPPB-RELATED"/>
    <property type="match status" value="1"/>
</dbReference>
<proteinExistence type="inferred from homology"/>
<keyword evidence="7" id="KW-0406">Ion transport</keyword>
<dbReference type="EMBL" id="AP024488">
    <property type="protein sequence ID" value="BCS98047.1"/>
    <property type="molecule type" value="Genomic_DNA"/>
</dbReference>
<evidence type="ECO:0000313" key="14">
    <source>
        <dbReference type="Proteomes" id="UP001320148"/>
    </source>
</evidence>
<accession>A0ABN6F9B4</accession>
<sequence length="309" mass="34069">MLGYILRRCAMLIPVIFGVVFIVFVMMYVTPGDPARMVLGEQAPQVDVDNLRAEMGLDDPFLLQFGRYVYNAVVHADIGRSYITKRPVWNELMTAFPITLKLSALAMGIALLVGIPCGIVTAVRQYSIFDNIVTLFALIGISMPVFWLGLLLILLFTVKLAWLPPSGFDSIQAMIMPAVTLGLQSVAIITRMTRSSMLEVVRQDYIRTARSKGQKESVVIRKHALPNALVPVVTIAGIQFGILLGGAVLTEIIFSIPGLGRLMVSSIEMRDYPMVQGGVLFIALAFCLVNLGVDLLYAWLDPRIKSQYT</sequence>
<evidence type="ECO:0000256" key="8">
    <source>
        <dbReference type="ARBA" id="ARBA00023112"/>
    </source>
</evidence>
<evidence type="ECO:0000256" key="1">
    <source>
        <dbReference type="ARBA" id="ARBA00004651"/>
    </source>
</evidence>
<evidence type="ECO:0000256" key="7">
    <source>
        <dbReference type="ARBA" id="ARBA00023065"/>
    </source>
</evidence>